<comment type="caution">
    <text evidence="2">The sequence shown here is derived from an EMBL/GenBank/DDBJ whole genome shotgun (WGS) entry which is preliminary data.</text>
</comment>
<evidence type="ECO:0000256" key="1">
    <source>
        <dbReference type="SAM" id="MobiDB-lite"/>
    </source>
</evidence>
<accession>A0A211ZSB2</accession>
<dbReference type="AlphaFoldDB" id="A0A211ZSB2"/>
<evidence type="ECO:0000313" key="3">
    <source>
        <dbReference type="Proteomes" id="UP000196655"/>
    </source>
</evidence>
<keyword evidence="3" id="KW-1185">Reference proteome</keyword>
<sequence length="63" mass="6657">MTLGLIALVVAAAGLAAVISEIAMKAPDLFGAIATDVRRMATPERRPARTRVPANGNEWRRAA</sequence>
<dbReference type="RefSeq" id="WP_088149997.1">
    <property type="nucleotide sequence ID" value="NZ_NHON01000007.1"/>
</dbReference>
<gene>
    <name evidence="2" type="ORF">BWR60_05445</name>
</gene>
<reference evidence="3" key="1">
    <citation type="submission" date="2017-05" db="EMBL/GenBank/DDBJ databases">
        <authorList>
            <person name="Macchi M."/>
            <person name="Festa S."/>
            <person name="Coppotelli B.M."/>
            <person name="Morelli I.S."/>
        </authorList>
    </citation>
    <scope>NUCLEOTIDE SEQUENCE [LARGE SCALE GENOMIC DNA]</scope>
    <source>
        <strain evidence="3">I</strain>
    </source>
</reference>
<proteinExistence type="predicted"/>
<dbReference type="Proteomes" id="UP000196655">
    <property type="component" value="Unassembled WGS sequence"/>
</dbReference>
<dbReference type="OrthoDB" id="7366297at2"/>
<organism evidence="2 3">
    <name type="scientific">Inquilinus limosus</name>
    <dbReference type="NCBI Taxonomy" id="171674"/>
    <lineage>
        <taxon>Bacteria</taxon>
        <taxon>Pseudomonadati</taxon>
        <taxon>Pseudomonadota</taxon>
        <taxon>Alphaproteobacteria</taxon>
        <taxon>Rhodospirillales</taxon>
        <taxon>Rhodospirillaceae</taxon>
        <taxon>Inquilinus</taxon>
    </lineage>
</organism>
<protein>
    <submittedName>
        <fullName evidence="2">Uncharacterized protein</fullName>
    </submittedName>
</protein>
<name>A0A211ZSB2_9PROT</name>
<feature type="region of interest" description="Disordered" evidence="1">
    <location>
        <begin position="42"/>
        <end position="63"/>
    </location>
</feature>
<dbReference type="EMBL" id="NHON01000007">
    <property type="protein sequence ID" value="OWJ68119.1"/>
    <property type="molecule type" value="Genomic_DNA"/>
</dbReference>
<evidence type="ECO:0000313" key="2">
    <source>
        <dbReference type="EMBL" id="OWJ68119.1"/>
    </source>
</evidence>